<dbReference type="EMBL" id="JAZAVJ010000490">
    <property type="protein sequence ID" value="KAK7397542.1"/>
    <property type="molecule type" value="Genomic_DNA"/>
</dbReference>
<protein>
    <submittedName>
        <fullName evidence="2">Uncharacterized protein</fullName>
    </submittedName>
</protein>
<dbReference type="Proteomes" id="UP001498476">
    <property type="component" value="Unassembled WGS sequence"/>
</dbReference>
<proteinExistence type="predicted"/>
<name>A0ABR1GGY9_9HYPO</name>
<sequence>MSDNNEKKQVKGDTPSLSPLDTAIGQHGMVVETEEAVKASVEEILAALTGNTKAMVRVTRSWKELMKSESASLWAATAEGETITLSPPHITLKAFLKKVYEQEGTDGIGGCNFKGVVVLFRWRSPSQPDLGAFTAPADENKAEEPTWKIEDLAIR</sequence>
<evidence type="ECO:0000313" key="2">
    <source>
        <dbReference type="EMBL" id="KAK7397542.1"/>
    </source>
</evidence>
<evidence type="ECO:0000313" key="3">
    <source>
        <dbReference type="Proteomes" id="UP001498476"/>
    </source>
</evidence>
<gene>
    <name evidence="2" type="ORF">QQX98_013098</name>
</gene>
<comment type="caution">
    <text evidence="2">The sequence shown here is derived from an EMBL/GenBank/DDBJ whole genome shotgun (WGS) entry which is preliminary data.</text>
</comment>
<reference evidence="2 3" key="1">
    <citation type="journal article" date="2025" name="Microbiol. Resour. Announc.">
        <title>Draft genome sequences for Neonectria magnoliae and Neonectria punicea, canker pathogens of Liriodendron tulipifera and Acer saccharum in West Virginia.</title>
        <authorList>
            <person name="Petronek H.M."/>
            <person name="Kasson M.T."/>
            <person name="Metheny A.M."/>
            <person name="Stauder C.M."/>
            <person name="Lovett B."/>
            <person name="Lynch S.C."/>
            <person name="Garnas J.R."/>
            <person name="Kasson L.R."/>
            <person name="Stajich J.E."/>
        </authorList>
    </citation>
    <scope>NUCLEOTIDE SEQUENCE [LARGE SCALE GENOMIC DNA]</scope>
    <source>
        <strain evidence="2 3">NRRL 64653</strain>
    </source>
</reference>
<evidence type="ECO:0000256" key="1">
    <source>
        <dbReference type="SAM" id="MobiDB-lite"/>
    </source>
</evidence>
<feature type="region of interest" description="Disordered" evidence="1">
    <location>
        <begin position="1"/>
        <end position="22"/>
    </location>
</feature>
<keyword evidence="3" id="KW-1185">Reference proteome</keyword>
<organism evidence="2 3">
    <name type="scientific">Neonectria punicea</name>
    <dbReference type="NCBI Taxonomy" id="979145"/>
    <lineage>
        <taxon>Eukaryota</taxon>
        <taxon>Fungi</taxon>
        <taxon>Dikarya</taxon>
        <taxon>Ascomycota</taxon>
        <taxon>Pezizomycotina</taxon>
        <taxon>Sordariomycetes</taxon>
        <taxon>Hypocreomycetidae</taxon>
        <taxon>Hypocreales</taxon>
        <taxon>Nectriaceae</taxon>
        <taxon>Neonectria</taxon>
    </lineage>
</organism>
<feature type="compositionally biased region" description="Basic and acidic residues" evidence="1">
    <location>
        <begin position="1"/>
        <end position="11"/>
    </location>
</feature>
<accession>A0ABR1GGY9</accession>